<feature type="compositionally biased region" description="Basic and acidic residues" evidence="1">
    <location>
        <begin position="94"/>
        <end position="108"/>
    </location>
</feature>
<evidence type="ECO:0000313" key="3">
    <source>
        <dbReference type="Proteomes" id="UP000016933"/>
    </source>
</evidence>
<proteinExistence type="predicted"/>
<keyword evidence="3" id="KW-1185">Reference proteome</keyword>
<sequence length="108" mass="12120">MELTFVAELLQQVLDAIVCAWWKACLLLWAGHGRLHIRTCITASAIKHAAHSRWPKEFQRPPVHVAGICTSSKGRDGSKTEREYQSREAAQVLDSHESSSTESQVLEH</sequence>
<evidence type="ECO:0000256" key="1">
    <source>
        <dbReference type="SAM" id="MobiDB-lite"/>
    </source>
</evidence>
<dbReference type="HOGENOM" id="CLU_2196891_0_0_1"/>
<protein>
    <submittedName>
        <fullName evidence="2">Uncharacterized protein</fullName>
    </submittedName>
</protein>
<dbReference type="Proteomes" id="UP000016933">
    <property type="component" value="Unassembled WGS sequence"/>
</dbReference>
<dbReference type="AlphaFoldDB" id="N1PVI9"/>
<feature type="compositionally biased region" description="Basic and acidic residues" evidence="1">
    <location>
        <begin position="73"/>
        <end position="86"/>
    </location>
</feature>
<accession>N1PVI9</accession>
<reference evidence="2 3" key="2">
    <citation type="journal article" date="2012" name="PLoS Pathog.">
        <title>Diverse lifestyles and strategies of plant pathogenesis encoded in the genomes of eighteen Dothideomycetes fungi.</title>
        <authorList>
            <person name="Ohm R.A."/>
            <person name="Feau N."/>
            <person name="Henrissat B."/>
            <person name="Schoch C.L."/>
            <person name="Horwitz B.A."/>
            <person name="Barry K.W."/>
            <person name="Condon B.J."/>
            <person name="Copeland A.C."/>
            <person name="Dhillon B."/>
            <person name="Glaser F."/>
            <person name="Hesse C.N."/>
            <person name="Kosti I."/>
            <person name="LaButti K."/>
            <person name="Lindquist E.A."/>
            <person name="Lucas S."/>
            <person name="Salamov A.A."/>
            <person name="Bradshaw R.E."/>
            <person name="Ciuffetti L."/>
            <person name="Hamelin R.C."/>
            <person name="Kema G.H.J."/>
            <person name="Lawrence C."/>
            <person name="Scott J.A."/>
            <person name="Spatafora J.W."/>
            <person name="Turgeon B.G."/>
            <person name="de Wit P.J.G.M."/>
            <person name="Zhong S."/>
            <person name="Goodwin S.B."/>
            <person name="Grigoriev I.V."/>
        </authorList>
    </citation>
    <scope>NUCLEOTIDE SEQUENCE [LARGE SCALE GENOMIC DNA]</scope>
    <source>
        <strain evidence="3">NZE10 / CBS 128990</strain>
    </source>
</reference>
<name>N1PVI9_DOTSN</name>
<feature type="region of interest" description="Disordered" evidence="1">
    <location>
        <begin position="67"/>
        <end position="108"/>
    </location>
</feature>
<evidence type="ECO:0000313" key="2">
    <source>
        <dbReference type="EMBL" id="EME47392.1"/>
    </source>
</evidence>
<gene>
    <name evidence="2" type="ORF">DOTSEDRAFT_69357</name>
</gene>
<dbReference type="EMBL" id="KB446536">
    <property type="protein sequence ID" value="EME47392.1"/>
    <property type="molecule type" value="Genomic_DNA"/>
</dbReference>
<organism evidence="2 3">
    <name type="scientific">Dothistroma septosporum (strain NZE10 / CBS 128990)</name>
    <name type="common">Red band needle blight fungus</name>
    <name type="synonym">Mycosphaerella pini</name>
    <dbReference type="NCBI Taxonomy" id="675120"/>
    <lineage>
        <taxon>Eukaryota</taxon>
        <taxon>Fungi</taxon>
        <taxon>Dikarya</taxon>
        <taxon>Ascomycota</taxon>
        <taxon>Pezizomycotina</taxon>
        <taxon>Dothideomycetes</taxon>
        <taxon>Dothideomycetidae</taxon>
        <taxon>Mycosphaerellales</taxon>
        <taxon>Mycosphaerellaceae</taxon>
        <taxon>Dothistroma</taxon>
    </lineage>
</organism>
<reference evidence="3" key="1">
    <citation type="journal article" date="2012" name="PLoS Genet.">
        <title>The genomes of the fungal plant pathogens Cladosporium fulvum and Dothistroma septosporum reveal adaptation to different hosts and lifestyles but also signatures of common ancestry.</title>
        <authorList>
            <person name="de Wit P.J.G.M."/>
            <person name="van der Burgt A."/>
            <person name="Oekmen B."/>
            <person name="Stergiopoulos I."/>
            <person name="Abd-Elsalam K.A."/>
            <person name="Aerts A.L."/>
            <person name="Bahkali A.H."/>
            <person name="Beenen H.G."/>
            <person name="Chettri P."/>
            <person name="Cox M.P."/>
            <person name="Datema E."/>
            <person name="de Vries R.P."/>
            <person name="Dhillon B."/>
            <person name="Ganley A.R."/>
            <person name="Griffiths S.A."/>
            <person name="Guo Y."/>
            <person name="Hamelin R.C."/>
            <person name="Henrissat B."/>
            <person name="Kabir M.S."/>
            <person name="Jashni M.K."/>
            <person name="Kema G."/>
            <person name="Klaubauf S."/>
            <person name="Lapidus A."/>
            <person name="Levasseur A."/>
            <person name="Lindquist E."/>
            <person name="Mehrabi R."/>
            <person name="Ohm R.A."/>
            <person name="Owen T.J."/>
            <person name="Salamov A."/>
            <person name="Schwelm A."/>
            <person name="Schijlen E."/>
            <person name="Sun H."/>
            <person name="van den Burg H.A."/>
            <person name="van Ham R.C.H.J."/>
            <person name="Zhang S."/>
            <person name="Goodwin S.B."/>
            <person name="Grigoriev I.V."/>
            <person name="Collemare J."/>
            <person name="Bradshaw R.E."/>
        </authorList>
    </citation>
    <scope>NUCLEOTIDE SEQUENCE [LARGE SCALE GENOMIC DNA]</scope>
    <source>
        <strain evidence="3">NZE10 / CBS 128990</strain>
    </source>
</reference>